<keyword evidence="2" id="KW-0812">Transmembrane</keyword>
<dbReference type="SUPFAM" id="SSF49899">
    <property type="entry name" value="Concanavalin A-like lectins/glucanases"/>
    <property type="match status" value="1"/>
</dbReference>
<evidence type="ECO:0000313" key="5">
    <source>
        <dbReference type="Proteomes" id="UP000663828"/>
    </source>
</evidence>
<dbReference type="EMBL" id="CAJNOR010001391">
    <property type="protein sequence ID" value="CAF1134791.1"/>
    <property type="molecule type" value="Genomic_DNA"/>
</dbReference>
<keyword evidence="5" id="KW-1185">Reference proteome</keyword>
<keyword evidence="2" id="KW-1133">Transmembrane helix</keyword>
<dbReference type="GO" id="GO:0005975">
    <property type="term" value="P:carbohydrate metabolic process"/>
    <property type="evidence" value="ECO:0007669"/>
    <property type="project" value="InterPro"/>
</dbReference>
<dbReference type="AlphaFoldDB" id="A0A814RLA7"/>
<name>A0A814RLA7_ADIRI</name>
<dbReference type="PROSITE" id="PS51996">
    <property type="entry name" value="TR_MART"/>
    <property type="match status" value="1"/>
</dbReference>
<dbReference type="InterPro" id="IPR013320">
    <property type="entry name" value="ConA-like_dom_sf"/>
</dbReference>
<organism evidence="4 5">
    <name type="scientific">Adineta ricciae</name>
    <name type="common">Rotifer</name>
    <dbReference type="NCBI Taxonomy" id="249248"/>
    <lineage>
        <taxon>Eukaryota</taxon>
        <taxon>Metazoa</taxon>
        <taxon>Spiralia</taxon>
        <taxon>Gnathifera</taxon>
        <taxon>Rotifera</taxon>
        <taxon>Eurotatoria</taxon>
        <taxon>Bdelloidea</taxon>
        <taxon>Adinetida</taxon>
        <taxon>Adinetidae</taxon>
        <taxon>Adineta</taxon>
    </lineage>
</organism>
<dbReference type="InterPro" id="IPR000757">
    <property type="entry name" value="Beta-glucanase-like"/>
</dbReference>
<dbReference type="PROSITE" id="PS51762">
    <property type="entry name" value="GH16_2"/>
    <property type="match status" value="1"/>
</dbReference>
<dbReference type="GO" id="GO:0004553">
    <property type="term" value="F:hydrolase activity, hydrolyzing O-glycosyl compounds"/>
    <property type="evidence" value="ECO:0007669"/>
    <property type="project" value="InterPro"/>
</dbReference>
<dbReference type="SUPFAM" id="SSF56399">
    <property type="entry name" value="ADP-ribosylation"/>
    <property type="match status" value="1"/>
</dbReference>
<proteinExistence type="inferred from homology"/>
<dbReference type="InterPro" id="IPR050546">
    <property type="entry name" value="Glycosyl_Hydrlase_16"/>
</dbReference>
<comment type="similarity">
    <text evidence="1">Belongs to the glycosyl hydrolase 16 family.</text>
</comment>
<feature type="transmembrane region" description="Helical" evidence="2">
    <location>
        <begin position="406"/>
        <end position="425"/>
    </location>
</feature>
<dbReference type="Pfam" id="PF00722">
    <property type="entry name" value="Glyco_hydro_16"/>
    <property type="match status" value="1"/>
</dbReference>
<dbReference type="PANTHER" id="PTHR10963:SF55">
    <property type="entry name" value="GLYCOSIDE HYDROLASE FAMILY 16 PROTEIN"/>
    <property type="match status" value="1"/>
</dbReference>
<dbReference type="Gene3D" id="3.90.176.10">
    <property type="entry name" value="Toxin ADP-ribosyltransferase, Chain A, domain 1"/>
    <property type="match status" value="1"/>
</dbReference>
<comment type="caution">
    <text evidence="4">The sequence shown here is derived from an EMBL/GenBank/DDBJ whole genome shotgun (WGS) entry which is preliminary data.</text>
</comment>
<dbReference type="Proteomes" id="UP000663828">
    <property type="component" value="Unassembled WGS sequence"/>
</dbReference>
<dbReference type="CDD" id="cd08023">
    <property type="entry name" value="GH16_laminarinase_like"/>
    <property type="match status" value="1"/>
</dbReference>
<dbReference type="Gene3D" id="2.60.120.200">
    <property type="match status" value="1"/>
</dbReference>
<feature type="domain" description="GH16" evidence="3">
    <location>
        <begin position="450"/>
        <end position="699"/>
    </location>
</feature>
<protein>
    <recommendedName>
        <fullName evidence="3">GH16 domain-containing protein</fullName>
    </recommendedName>
</protein>
<evidence type="ECO:0000256" key="2">
    <source>
        <dbReference type="SAM" id="Phobius"/>
    </source>
</evidence>
<gene>
    <name evidence="4" type="ORF">XAT740_LOCUS20096</name>
</gene>
<dbReference type="PANTHER" id="PTHR10963">
    <property type="entry name" value="GLYCOSYL HYDROLASE-RELATED"/>
    <property type="match status" value="1"/>
</dbReference>
<evidence type="ECO:0000259" key="3">
    <source>
        <dbReference type="PROSITE" id="PS51762"/>
    </source>
</evidence>
<reference evidence="4" key="1">
    <citation type="submission" date="2021-02" db="EMBL/GenBank/DDBJ databases">
        <authorList>
            <person name="Nowell W R."/>
        </authorList>
    </citation>
    <scope>NUCLEOTIDE SEQUENCE</scope>
</reference>
<evidence type="ECO:0000313" key="4">
    <source>
        <dbReference type="EMBL" id="CAF1134791.1"/>
    </source>
</evidence>
<evidence type="ECO:0000256" key="1">
    <source>
        <dbReference type="ARBA" id="ARBA00006865"/>
    </source>
</evidence>
<accession>A0A814RLA7</accession>
<keyword evidence="2" id="KW-0472">Membrane</keyword>
<sequence length="699" mass="81761">MEDNSDQAVEVKQGLLDVRKYDQIEKYSQLKDNFRIINRMSSYGNVALRFASYNGYNEVAQFFLSNTAWRVLKNTSSQPALDFQSEVDEIRNLLTQTMNSPNSEQKIPENDHIEWSLSGDNLINKAKEFRQQIDLYKTYSNHHHLITKLLIEIIEYYLKEYLVEQEKVSKNEINKLEFYFKQGIEQNNYLIYFIKAYTLTNSFHRILNKHLALYILHYFDSQAYSSLKSKYRLINCLAHIVTLLTNHPDIHKYRYTGITYRGLLIKKDDLECYSIGNHILNRSFVSTSKDRSIAKLFAGSEHLGNISDYRDLEEIPVLLKYTTKQSQTSIDIEEISMIPSEEEVLILPFSVFQVKDRNENCRNVFSPMLVEIDLEECQDNDQINNEIQDSEPTVGLQDKIKKRTNVIFIGLCIVVALFVALGLFVKAQVQSGNRNIQTKPKELAEMQLDRLWEDEFNSEGTVDQNKWDFDVGGNGWNHHEKQYYTQNRAQNARCENFPGSQNGRLIIEAHKETYDKNNFTSARLKSKKSWTYGRLQVRALLPKGRGLYSVFLLFPVNKTYGREYWPDNGNIDLMLHHGNDPQNVEAAINTKSYNWLVDNQPINKVTIPDVTTDFKVYTLEWNVHQLEMFVGDDDDPFKTRILFWPKLGGDWTRWPFDKPFYVLLFLAIGGIWGGNDIDDSIFPCRMEIDWIRYYQQPSI</sequence>